<gene>
    <name evidence="3" type="ORF">I4I82_17555</name>
</gene>
<dbReference type="PANTHER" id="PTHR47495:SF1">
    <property type="entry name" value="BLL3820 PROTEIN"/>
    <property type="match status" value="1"/>
</dbReference>
<dbReference type="PANTHER" id="PTHR47495">
    <property type="entry name" value="ALDEHYDE DEHYDROGENASE"/>
    <property type="match status" value="1"/>
</dbReference>
<dbReference type="PIRSF" id="PIRSF036389">
    <property type="entry name" value="IOR_B"/>
    <property type="match status" value="1"/>
</dbReference>
<evidence type="ECO:0000256" key="1">
    <source>
        <dbReference type="SAM" id="MobiDB-lite"/>
    </source>
</evidence>
<comment type="caution">
    <text evidence="3">The sequence shown here is derived from an EMBL/GenBank/DDBJ whole genome shotgun (WGS) entry which is preliminary data.</text>
</comment>
<accession>A0ABS6UB49</accession>
<feature type="region of interest" description="Disordered" evidence="1">
    <location>
        <begin position="770"/>
        <end position="789"/>
    </location>
</feature>
<sequence>MPAHSAGTTTPRDQQTTSGSGFMTVGRRKFLGYLVAAPTLVVVADIGRQAAWGGAEASAAALPSPPQTPELYEFVDNYRDLCVPTNPLLRVEVKEDGRVAFALPRSDNGQGIQTLFAMVIAEEMGIDPSDVDVTLADARPELLFNQLTGGSSTTYSLFTPVRVAAAIAKGALLDAAALALGSEARELETLGLTVTDTAGKAIGFGELSRLAAVPVTTPVEVLLKPREEFTVLGKSRIKDDARAMVTGAKKFVMDIPVPDALPTVICRAPDLNGAPDGGPSNIDEVRNMPGVTDVAPIGNGIAVRAETFGQAIDGANALEMNWKPGTVAGKSDDDIVDQLRRAELPLVTPAVPGKTLEQELVHYSRNGSALETNCAIVSFKDGKAEVWAPAKSPIAGQKIVSQKLGIGVNDVTFHVVPGGGSFGRRLFNDHVQEASEAAKAIGKPVKLMWDRANDCRQGRVKPLCVTRVRAVVTDDAVASFELRYTGVNMEVDEGLTDVLTSQLFKAPAANLGLSETFWEISVHTPYNFGVNTRLMLEVNAGFNTGSTRNVYGPDTCTARELMIDRIAERLRKDPVEFRTEFVKTDRLRNVIQRAADEAGWGRSMPEGTAQGIGVHQEYKAATACVVEIDARPETVNRQIRSARTGPRVTKVTFVVDPGLLLNPTGYEAQMLGGINDGIANAMTAGLHLVNGSFVEASWDNYFYTRQWNTPPEVNVIILEDSEYPEPAGAGEASVAATMSAVVNAFRRATGTEPEYTPVLHKEPFPEGFTQYPTSPPIPESPRNGLDFTF</sequence>
<reference evidence="3 4" key="1">
    <citation type="submission" date="2020-11" db="EMBL/GenBank/DDBJ databases">
        <title>Pseudonocardia abyssalis sp. nov. and Pseudonocardia oceani sp. nov., description and phylogenomic analysis of two novel actinomycetes isolated from the deep Southern Ocean.</title>
        <authorList>
            <person name="Parra J."/>
        </authorList>
    </citation>
    <scope>NUCLEOTIDE SEQUENCE [LARGE SCALE GENOMIC DNA]</scope>
    <source>
        <strain evidence="4">KRD185</strain>
    </source>
</reference>
<feature type="region of interest" description="Disordered" evidence="1">
    <location>
        <begin position="1"/>
        <end position="21"/>
    </location>
</feature>
<proteinExistence type="predicted"/>
<dbReference type="InterPro" id="IPR012368">
    <property type="entry name" value="OxRdtase_Mopterin-bd_su_IorB"/>
</dbReference>
<feature type="domain" description="Aldehyde oxidase/xanthine dehydrogenase a/b hammerhead" evidence="2">
    <location>
        <begin position="246"/>
        <end position="326"/>
    </location>
</feature>
<dbReference type="InterPro" id="IPR046867">
    <property type="entry name" value="AldOxase/xan_DH_MoCoBD2"/>
</dbReference>
<dbReference type="Pfam" id="PF20256">
    <property type="entry name" value="MoCoBD_2"/>
    <property type="match status" value="1"/>
</dbReference>
<dbReference type="InterPro" id="IPR000674">
    <property type="entry name" value="Ald_Oxase/Xan_DH_a/b"/>
</dbReference>
<dbReference type="Proteomes" id="UP000694300">
    <property type="component" value="Unassembled WGS sequence"/>
</dbReference>
<dbReference type="RefSeq" id="WP_218589498.1">
    <property type="nucleotide sequence ID" value="NZ_JADQDE010000027.1"/>
</dbReference>
<dbReference type="InterPro" id="IPR008274">
    <property type="entry name" value="AldOxase/xan_DH_MoCoBD1"/>
</dbReference>
<evidence type="ECO:0000313" key="3">
    <source>
        <dbReference type="EMBL" id="MBW0129471.1"/>
    </source>
</evidence>
<name>A0ABS6UB49_9PSEU</name>
<dbReference type="InterPro" id="IPR052516">
    <property type="entry name" value="N-heterocyclic_Hydroxylase"/>
</dbReference>
<protein>
    <submittedName>
        <fullName evidence="3">Xanthine dehydrogenase family protein molybdopterin-binding subunit</fullName>
    </submittedName>
</protein>
<organism evidence="3 4">
    <name type="scientific">Pseudonocardia oceani</name>
    <dbReference type="NCBI Taxonomy" id="2792013"/>
    <lineage>
        <taxon>Bacteria</taxon>
        <taxon>Bacillati</taxon>
        <taxon>Actinomycetota</taxon>
        <taxon>Actinomycetes</taxon>
        <taxon>Pseudonocardiales</taxon>
        <taxon>Pseudonocardiaceae</taxon>
        <taxon>Pseudonocardia</taxon>
    </lineage>
</organism>
<evidence type="ECO:0000313" key="4">
    <source>
        <dbReference type="Proteomes" id="UP000694300"/>
    </source>
</evidence>
<evidence type="ECO:0000259" key="2">
    <source>
        <dbReference type="SMART" id="SM01008"/>
    </source>
</evidence>
<dbReference type="SMART" id="SM01008">
    <property type="entry name" value="Ald_Xan_dh_C"/>
    <property type="match status" value="1"/>
</dbReference>
<dbReference type="Pfam" id="PF02738">
    <property type="entry name" value="MoCoBD_1"/>
    <property type="match status" value="1"/>
</dbReference>
<keyword evidence="4" id="KW-1185">Reference proteome</keyword>
<dbReference type="EMBL" id="JADQDF010000001">
    <property type="protein sequence ID" value="MBW0129471.1"/>
    <property type="molecule type" value="Genomic_DNA"/>
</dbReference>